<dbReference type="CDD" id="cd04872">
    <property type="entry name" value="ACT_1ZPV"/>
    <property type="match status" value="1"/>
</dbReference>
<evidence type="ECO:0000313" key="4">
    <source>
        <dbReference type="EMBL" id="EHO42852.1"/>
    </source>
</evidence>
<name>H1XV19_CALAY</name>
<dbReference type="PANTHER" id="PTHR34875:SF6">
    <property type="entry name" value="UPF0237 PROTEIN MJ1558"/>
    <property type="match status" value="1"/>
</dbReference>
<dbReference type="KEGG" id="caby:Cabys_2140"/>
<dbReference type="Proteomes" id="UP000004671">
    <property type="component" value="Chromosome"/>
</dbReference>
<evidence type="ECO:0000313" key="5">
    <source>
        <dbReference type="Proteomes" id="UP000004671"/>
    </source>
</evidence>
<dbReference type="STRING" id="880073.Cabys_2140"/>
<evidence type="ECO:0000259" key="2">
    <source>
        <dbReference type="PROSITE" id="PS51671"/>
    </source>
</evidence>
<dbReference type="Gene3D" id="3.30.70.260">
    <property type="match status" value="1"/>
</dbReference>
<dbReference type="PROSITE" id="PS51671">
    <property type="entry name" value="ACT"/>
    <property type="match status" value="1"/>
</dbReference>
<dbReference type="OrthoDB" id="9803078at2"/>
<dbReference type="SMR" id="H1XV19"/>
<protein>
    <recommendedName>
        <fullName evidence="1">UPF0237 protein Cabys_2140</fullName>
    </recommendedName>
</protein>
<evidence type="ECO:0000313" key="6">
    <source>
        <dbReference type="Proteomes" id="UP000183868"/>
    </source>
</evidence>
<dbReference type="Pfam" id="PF13740">
    <property type="entry name" value="ACT_6"/>
    <property type="match status" value="1"/>
</dbReference>
<feature type="domain" description="ACT" evidence="2">
    <location>
        <begin position="67"/>
        <end position="141"/>
    </location>
</feature>
<proteinExistence type="inferred from homology"/>
<comment type="similarity">
    <text evidence="1">Belongs to the UPF0237 family.</text>
</comment>
<dbReference type="InterPro" id="IPR002912">
    <property type="entry name" value="ACT_dom"/>
</dbReference>
<dbReference type="PaxDb" id="880073-Calab_3248"/>
<dbReference type="InterPro" id="IPR022986">
    <property type="entry name" value="UPF0237_ACT"/>
</dbReference>
<dbReference type="NCBIfam" id="NF001220">
    <property type="entry name" value="PRK00194.1"/>
    <property type="match status" value="1"/>
</dbReference>
<evidence type="ECO:0000256" key="1">
    <source>
        <dbReference type="HAMAP-Rule" id="MF_01054"/>
    </source>
</evidence>
<organism evidence="4 5">
    <name type="scientific">Caldithrix abyssi DSM 13497</name>
    <dbReference type="NCBI Taxonomy" id="880073"/>
    <lineage>
        <taxon>Bacteria</taxon>
        <taxon>Pseudomonadati</taxon>
        <taxon>Calditrichota</taxon>
        <taxon>Calditrichia</taxon>
        <taxon>Calditrichales</taxon>
        <taxon>Calditrichaceae</taxon>
        <taxon>Caldithrix</taxon>
    </lineage>
</organism>
<gene>
    <name evidence="3" type="ORF">Cabys_2140</name>
    <name evidence="4" type="ORF">Calab_3248</name>
</gene>
<dbReference type="HOGENOM" id="CLU_1718940_0_0_0"/>
<dbReference type="PANTHER" id="PTHR34875">
    <property type="entry name" value="UPF0237 PROTEIN MJ1558"/>
    <property type="match status" value="1"/>
</dbReference>
<dbReference type="InterPro" id="IPR045865">
    <property type="entry name" value="ACT-like_dom_sf"/>
</dbReference>
<dbReference type="HAMAP" id="MF_01054">
    <property type="entry name" value="UPF0237"/>
    <property type="match status" value="1"/>
</dbReference>
<dbReference type="RefSeq" id="WP_006930216.1">
    <property type="nucleotide sequence ID" value="NZ_CM001402.1"/>
</dbReference>
<accession>H1XV19</accession>
<dbReference type="SUPFAM" id="SSF55021">
    <property type="entry name" value="ACT-like"/>
    <property type="match status" value="1"/>
</dbReference>
<sequence>MELNEKDIKKIAEEAIKQLGQTATPQAVEKVVTATIDRLQKSKSEAPVEEWRSVKSARRKTTGERIIITAFGKNRVGILAKMTEVLAKNNCDILDLTQKLMQEFFTIMLLVDISSASAAFDAIKHDLLEAGEALDLKVIVQHEEIFNAMHRI</sequence>
<dbReference type="EMBL" id="CP018099">
    <property type="protein sequence ID" value="APF18889.1"/>
    <property type="molecule type" value="Genomic_DNA"/>
</dbReference>
<reference evidence="4 5" key="1">
    <citation type="submission" date="2011-09" db="EMBL/GenBank/DDBJ databases">
        <title>The permanent draft genome of Caldithrix abyssi DSM 13497.</title>
        <authorList>
            <consortium name="US DOE Joint Genome Institute (JGI-PGF)"/>
            <person name="Lucas S."/>
            <person name="Han J."/>
            <person name="Lapidus A."/>
            <person name="Bruce D."/>
            <person name="Goodwin L."/>
            <person name="Pitluck S."/>
            <person name="Peters L."/>
            <person name="Kyrpides N."/>
            <person name="Mavromatis K."/>
            <person name="Ivanova N."/>
            <person name="Mikhailova N."/>
            <person name="Chertkov O."/>
            <person name="Detter J.C."/>
            <person name="Tapia R."/>
            <person name="Han C."/>
            <person name="Land M."/>
            <person name="Hauser L."/>
            <person name="Markowitz V."/>
            <person name="Cheng J.-F."/>
            <person name="Hugenholtz P."/>
            <person name="Woyke T."/>
            <person name="Wu D."/>
            <person name="Spring S."/>
            <person name="Brambilla E."/>
            <person name="Klenk H.-P."/>
            <person name="Eisen J.A."/>
        </authorList>
    </citation>
    <scope>NUCLEOTIDE SEQUENCE [LARGE SCALE GENOMIC DNA]</scope>
    <source>
        <strain evidence="4 5">DSM 13497</strain>
    </source>
</reference>
<dbReference type="Proteomes" id="UP000183868">
    <property type="component" value="Chromosome"/>
</dbReference>
<reference evidence="3 6" key="2">
    <citation type="submission" date="2016-11" db="EMBL/GenBank/DDBJ databases">
        <title>Genomic analysis of Caldithrix abyssi and proposal of a novel bacterial phylum Caldithrichaeota.</title>
        <authorList>
            <person name="Kublanov I."/>
            <person name="Sigalova O."/>
            <person name="Gavrilov S."/>
            <person name="Lebedinsky A."/>
            <person name="Ivanova N."/>
            <person name="Daum C."/>
            <person name="Reddy T."/>
            <person name="Klenk H.P."/>
            <person name="Goker M."/>
            <person name="Reva O."/>
            <person name="Miroshnichenko M."/>
            <person name="Kyprides N."/>
            <person name="Woyke T."/>
            <person name="Gelfand M."/>
        </authorList>
    </citation>
    <scope>NUCLEOTIDE SEQUENCE [LARGE SCALE GENOMIC DNA]</scope>
    <source>
        <strain evidence="3 6">LF13</strain>
    </source>
</reference>
<dbReference type="EMBL" id="CM001402">
    <property type="protein sequence ID" value="EHO42852.1"/>
    <property type="molecule type" value="Genomic_DNA"/>
</dbReference>
<dbReference type="InParanoid" id="H1XV19"/>
<evidence type="ECO:0000313" key="3">
    <source>
        <dbReference type="EMBL" id="APF18889.1"/>
    </source>
</evidence>
<keyword evidence="5" id="KW-1185">Reference proteome</keyword>
<dbReference type="InterPro" id="IPR050990">
    <property type="entry name" value="UPF0237/GcvR_regulator"/>
</dbReference>
<dbReference type="eggNOG" id="COG3830">
    <property type="taxonomic scope" value="Bacteria"/>
</dbReference>
<dbReference type="AlphaFoldDB" id="H1XV19"/>